<dbReference type="GO" id="GO:0005615">
    <property type="term" value="C:extracellular space"/>
    <property type="evidence" value="ECO:0007669"/>
    <property type="project" value="InterPro"/>
</dbReference>
<evidence type="ECO:0000259" key="3">
    <source>
        <dbReference type="SMART" id="SM00093"/>
    </source>
</evidence>
<dbReference type="GO" id="GO:0004867">
    <property type="term" value="F:serine-type endopeptidase inhibitor activity"/>
    <property type="evidence" value="ECO:0007669"/>
    <property type="project" value="InterPro"/>
</dbReference>
<evidence type="ECO:0000256" key="2">
    <source>
        <dbReference type="SAM" id="MobiDB-lite"/>
    </source>
</evidence>
<dbReference type="GO" id="GO:0005783">
    <property type="term" value="C:endoplasmic reticulum"/>
    <property type="evidence" value="ECO:0007669"/>
    <property type="project" value="TreeGrafter"/>
</dbReference>
<dbReference type="InterPro" id="IPR036186">
    <property type="entry name" value="Serpin_sf"/>
</dbReference>
<comment type="similarity">
    <text evidence="1">Belongs to the serpin family.</text>
</comment>
<feature type="region of interest" description="Disordered" evidence="2">
    <location>
        <begin position="89"/>
        <end position="113"/>
    </location>
</feature>
<accession>A0A6A5ED06</accession>
<protein>
    <recommendedName>
        <fullName evidence="3">Serpin domain-containing protein</fullName>
    </recommendedName>
</protein>
<dbReference type="InterPro" id="IPR023796">
    <property type="entry name" value="Serpin_dom"/>
</dbReference>
<proteinExistence type="inferred from homology"/>
<name>A0A6A5ED06_PERFL</name>
<dbReference type="AlphaFoldDB" id="A0A6A5ED06"/>
<dbReference type="GO" id="GO:0030199">
    <property type="term" value="P:collagen fibril organization"/>
    <property type="evidence" value="ECO:0007669"/>
    <property type="project" value="TreeGrafter"/>
</dbReference>
<organism evidence="4 5">
    <name type="scientific">Perca fluviatilis</name>
    <name type="common">European perch</name>
    <dbReference type="NCBI Taxonomy" id="8168"/>
    <lineage>
        <taxon>Eukaryota</taxon>
        <taxon>Metazoa</taxon>
        <taxon>Chordata</taxon>
        <taxon>Craniata</taxon>
        <taxon>Vertebrata</taxon>
        <taxon>Euteleostomi</taxon>
        <taxon>Actinopterygii</taxon>
        <taxon>Neopterygii</taxon>
        <taxon>Teleostei</taxon>
        <taxon>Neoteleostei</taxon>
        <taxon>Acanthomorphata</taxon>
        <taxon>Eupercaria</taxon>
        <taxon>Perciformes</taxon>
        <taxon>Percoidei</taxon>
        <taxon>Percidae</taxon>
        <taxon>Percinae</taxon>
        <taxon>Perca</taxon>
    </lineage>
</organism>
<keyword evidence="5" id="KW-1185">Reference proteome</keyword>
<comment type="caution">
    <text evidence="4">The sequence shown here is derived from an EMBL/GenBank/DDBJ whole genome shotgun (WGS) entry which is preliminary data.</text>
</comment>
<reference evidence="4 5" key="1">
    <citation type="submission" date="2019-06" db="EMBL/GenBank/DDBJ databases">
        <title>A chromosome-scale genome assembly of the European perch, Perca fluviatilis.</title>
        <authorList>
            <person name="Roques C."/>
            <person name="Zahm M."/>
            <person name="Cabau C."/>
            <person name="Klopp C."/>
            <person name="Bouchez O."/>
            <person name="Donnadieu C."/>
            <person name="Kuhl H."/>
            <person name="Gislard M."/>
            <person name="Guendouz S."/>
            <person name="Journot L."/>
            <person name="Haffray P."/>
            <person name="Bestin A."/>
            <person name="Morvezen R."/>
            <person name="Feron R."/>
            <person name="Wen M."/>
            <person name="Jouanno E."/>
            <person name="Herpin A."/>
            <person name="Schartl M."/>
            <person name="Postlethwait J."/>
            <person name="Schaerlinger B."/>
            <person name="Chardard D."/>
            <person name="Lecocq T."/>
            <person name="Poncet C."/>
            <person name="Jaffrelo L."/>
            <person name="Lampietro C."/>
            <person name="Guiguen Y."/>
        </authorList>
    </citation>
    <scope>NUCLEOTIDE SEQUENCE [LARGE SCALE GENOMIC DNA]</scope>
    <source>
        <tissue evidence="4">Blood</tissue>
    </source>
</reference>
<dbReference type="Gene3D" id="2.30.39.10">
    <property type="entry name" value="Alpha-1-antitrypsin, domain 1"/>
    <property type="match status" value="1"/>
</dbReference>
<dbReference type="Gene3D" id="3.30.497.10">
    <property type="entry name" value="Antithrombin, subunit I, domain 2"/>
    <property type="match status" value="1"/>
</dbReference>
<gene>
    <name evidence="4" type="ORF">PFLUV_G00164030</name>
</gene>
<dbReference type="Pfam" id="PF00079">
    <property type="entry name" value="Serpin"/>
    <property type="match status" value="1"/>
</dbReference>
<feature type="domain" description="Serpin" evidence="3">
    <location>
        <begin position="120"/>
        <end position="480"/>
    </location>
</feature>
<dbReference type="EMBL" id="VHII01000014">
    <property type="protein sequence ID" value="KAF1380466.1"/>
    <property type="molecule type" value="Genomic_DNA"/>
</dbReference>
<feature type="compositionally biased region" description="Pro residues" evidence="2">
    <location>
        <begin position="100"/>
        <end position="112"/>
    </location>
</feature>
<dbReference type="InterPro" id="IPR023795">
    <property type="entry name" value="Serpin_CS"/>
</dbReference>
<dbReference type="PROSITE" id="PS00284">
    <property type="entry name" value="SERPIN"/>
    <property type="match status" value="1"/>
</dbReference>
<sequence length="489" mass="52901">MAQQTCSLIHEHSVAENAHWNRCVVANCRDASTANTEWILEASKPQNNWIDIHQLEHLHQTAFNKSAMLPRLPVYILISWPVLLVQGSTADPSKKSPAAPTRPPSRPPPPLGDPSWALGLHLYQALRSDSISVNTLFSPLLVASSLGALDGGSAGTTSSQLKDLIKTPSPSKAGAHTGDLLSQALKSFTAANGTSFHLHTSSALFSKQAPPVSQAFVKESQARFRLLHHPLGKGDSTADLKQLHGWAKAGLGGLEGAPLAAYIQAKAGALILANALHFKGLWEREFSKGSTDHRTFLGKEYTKVVMMHRAGLYRHHEDIENMVQVLEAPLCGGKASVVLLMPFHVESLARLEKLLTLELLSKWLEKTNITSVSISLPVTNITSTLSLQKQLSALGLTDAWDQKVADFSGVSDKGKGKLHLGGVLHWASLELAAQAGKGDADLEEENIEKPKLFYADHPFIIFVRDNTTGALLLMGALDHVEGEALHDEL</sequence>
<evidence type="ECO:0000313" key="5">
    <source>
        <dbReference type="Proteomes" id="UP000465112"/>
    </source>
</evidence>
<evidence type="ECO:0000256" key="1">
    <source>
        <dbReference type="RuleBase" id="RU000411"/>
    </source>
</evidence>
<dbReference type="PANTHER" id="PTHR11461">
    <property type="entry name" value="SERINE PROTEASE INHIBITOR, SERPIN"/>
    <property type="match status" value="1"/>
</dbReference>
<dbReference type="InterPro" id="IPR042178">
    <property type="entry name" value="Serpin_sf_1"/>
</dbReference>
<dbReference type="InterPro" id="IPR042185">
    <property type="entry name" value="Serpin_sf_2"/>
</dbReference>
<dbReference type="InterPro" id="IPR000215">
    <property type="entry name" value="Serpin_fam"/>
</dbReference>
<dbReference type="PANTHER" id="PTHR11461:SF290">
    <property type="entry name" value="SERINE (OR CYSTEINE) PEPTIDASE INHIBITOR, CLADE H, MEMBER 2"/>
    <property type="match status" value="1"/>
</dbReference>
<dbReference type="SUPFAM" id="SSF56574">
    <property type="entry name" value="Serpins"/>
    <property type="match status" value="1"/>
</dbReference>
<dbReference type="Proteomes" id="UP000465112">
    <property type="component" value="Chromosome 14"/>
</dbReference>
<evidence type="ECO:0000313" key="4">
    <source>
        <dbReference type="EMBL" id="KAF1380466.1"/>
    </source>
</evidence>
<dbReference type="SMART" id="SM00093">
    <property type="entry name" value="SERPIN"/>
    <property type="match status" value="1"/>
</dbReference>